<dbReference type="AlphaFoldDB" id="A0A7I7ZRN1"/>
<accession>A0A7I7ZRN1</accession>
<evidence type="ECO:0000313" key="1">
    <source>
        <dbReference type="EMBL" id="TLH73694.1"/>
    </source>
</evidence>
<proteinExistence type="predicted"/>
<sequence length="241" mass="27157">MQPVLTVIDPLYAYHPSGMDSSNLYERGQMLAQIRSEIEPYAALIIGDHINKSADDKNLDLDLIGYSGVSQWADSWSLQRHREQFSGTPTSSTAKLEVEFGSRRAGSMRYDIDWHLARDMSDPSVIKWASCNWTVLEHNSADAPNNAEKKQISSADDAIRELQNYVDEHPTANKTNVINGVRDVFDGFSRDQWRDLWDKAIRDENIIGTTVEVEKACGKSKRLHSVTTFKRGAEVGKVGQR</sequence>
<dbReference type="EMBL" id="POTM01000012">
    <property type="protein sequence ID" value="TLH73694.1"/>
    <property type="molecule type" value="Genomic_DNA"/>
</dbReference>
<name>A0A7I7ZRN1_9MYCO</name>
<comment type="caution">
    <text evidence="1">The sequence shown here is derived from an EMBL/GenBank/DDBJ whole genome shotgun (WGS) entry which is preliminary data.</text>
</comment>
<protein>
    <submittedName>
        <fullName evidence="1">Uncharacterized protein</fullName>
    </submittedName>
</protein>
<dbReference type="Proteomes" id="UP000309984">
    <property type="component" value="Unassembled WGS sequence"/>
</dbReference>
<keyword evidence="2" id="KW-1185">Reference proteome</keyword>
<gene>
    <name evidence="1" type="ORF">C1S79_03635</name>
</gene>
<organism evidence="1 2">
    <name type="scientific">Mycolicibacterium phocaicum</name>
    <dbReference type="NCBI Taxonomy" id="319706"/>
    <lineage>
        <taxon>Bacteria</taxon>
        <taxon>Bacillati</taxon>
        <taxon>Actinomycetota</taxon>
        <taxon>Actinomycetes</taxon>
        <taxon>Mycobacteriales</taxon>
        <taxon>Mycobacteriaceae</taxon>
        <taxon>Mycolicibacterium</taxon>
    </lineage>
</organism>
<reference evidence="1 2" key="1">
    <citation type="submission" date="2018-01" db="EMBL/GenBank/DDBJ databases">
        <title>Comparative genomics of Mycobacterium mucogenicum and Mycobacterium neoaurum clade members emphasizing tRNA and non-coding RNA.</title>
        <authorList>
            <person name="Behra P.R.K."/>
            <person name="Pettersson B.M.F."/>
            <person name="Das S."/>
            <person name="Dasgupta S."/>
            <person name="Kirsebom L.A."/>
        </authorList>
    </citation>
    <scope>NUCLEOTIDE SEQUENCE [LARGE SCALE GENOMIC DNA]</scope>
    <source>
        <strain evidence="1 2">DSM 45104</strain>
    </source>
</reference>
<evidence type="ECO:0000313" key="2">
    <source>
        <dbReference type="Proteomes" id="UP000309984"/>
    </source>
</evidence>
<dbReference type="RefSeq" id="WP_138247969.1">
    <property type="nucleotide sequence ID" value="NZ_AP022616.1"/>
</dbReference>